<evidence type="ECO:0000313" key="2">
    <source>
        <dbReference type="EMBL" id="QWW81389.1"/>
    </source>
</evidence>
<proteinExistence type="predicted"/>
<keyword evidence="3" id="KW-1185">Reference proteome</keyword>
<evidence type="ECO:0000313" key="3">
    <source>
        <dbReference type="Proteomes" id="UP000683497"/>
    </source>
</evidence>
<feature type="region of interest" description="Disordered" evidence="1">
    <location>
        <begin position="22"/>
        <end position="42"/>
    </location>
</feature>
<dbReference type="RefSeq" id="WP_207291795.1">
    <property type="nucleotide sequence ID" value="NZ_CP071383.1"/>
</dbReference>
<accession>A0ABX8K0M2</accession>
<sequence>MRNSHRCGDDVGWMMAGDSELLRSPESGPGMQVARKLDDPTHESTLELDPLQNWLVDTMARREIK</sequence>
<evidence type="ECO:0000256" key="1">
    <source>
        <dbReference type="SAM" id="MobiDB-lite"/>
    </source>
</evidence>
<reference evidence="2 3" key="1">
    <citation type="submission" date="2021-06" db="EMBL/GenBank/DDBJ databases">
        <title>Leclercia pneumoniae sp. nov.</title>
        <authorList>
            <person name="Hoenemann M."/>
            <person name="Viehweger A."/>
            <person name="Dietze N."/>
        </authorList>
    </citation>
    <scope>NUCLEOTIDE SEQUENCE [LARGE SCALE GENOMIC DNA]</scope>
    <source>
        <strain evidence="3">49125</strain>
    </source>
</reference>
<dbReference type="EMBL" id="CP076838">
    <property type="protein sequence ID" value="QWW81389.1"/>
    <property type="molecule type" value="Genomic_DNA"/>
</dbReference>
<gene>
    <name evidence="2" type="ORF">KQ929_09395</name>
</gene>
<organism evidence="2 3">
    <name type="scientific">Leclercia pneumoniae</name>
    <dbReference type="NCBI Taxonomy" id="2815358"/>
    <lineage>
        <taxon>Bacteria</taxon>
        <taxon>Pseudomonadati</taxon>
        <taxon>Pseudomonadota</taxon>
        <taxon>Gammaproteobacteria</taxon>
        <taxon>Enterobacterales</taxon>
        <taxon>Enterobacteriaceae</taxon>
        <taxon>Leclercia</taxon>
    </lineage>
</organism>
<protein>
    <submittedName>
        <fullName evidence="2">Uncharacterized protein</fullName>
    </submittedName>
</protein>
<name>A0ABX8K0M2_9ENTR</name>
<dbReference type="Proteomes" id="UP000683497">
    <property type="component" value="Chromosome"/>
</dbReference>